<evidence type="ECO:0000259" key="3">
    <source>
        <dbReference type="SMART" id="SM00852"/>
    </source>
</evidence>
<dbReference type="CDD" id="cd00886">
    <property type="entry name" value="MogA_MoaB"/>
    <property type="match status" value="1"/>
</dbReference>
<organism evidence="4 5">
    <name type="scientific">Corynebacterium sphenisci DSM 44792</name>
    <dbReference type="NCBI Taxonomy" id="1437874"/>
    <lineage>
        <taxon>Bacteria</taxon>
        <taxon>Bacillati</taxon>
        <taxon>Actinomycetota</taxon>
        <taxon>Actinomycetes</taxon>
        <taxon>Mycobacteriales</taxon>
        <taxon>Corynebacteriaceae</taxon>
        <taxon>Corynebacterium</taxon>
    </lineage>
</organism>
<reference evidence="4 5" key="1">
    <citation type="submission" date="2014-08" db="EMBL/GenBank/DDBJ databases">
        <title>Complete genome sequence of Corynebacterium sphenisci CECT 5990(T) (=DSM 44792(T)), isolated from healthy wild penguins.</title>
        <authorList>
            <person name="Ruckert C."/>
            <person name="Albersmeier A."/>
            <person name="Winkler A."/>
            <person name="Kalinowski J."/>
        </authorList>
    </citation>
    <scope>NUCLEOTIDE SEQUENCE [LARGE SCALE GENOMIC DNA]</scope>
    <source>
        <strain evidence="4 5">DSM 44792</strain>
    </source>
</reference>
<dbReference type="STRING" id="1437874.CSPHI_04230"/>
<dbReference type="InterPro" id="IPR001453">
    <property type="entry name" value="MoaB/Mog_dom"/>
</dbReference>
<dbReference type="Proteomes" id="UP000185469">
    <property type="component" value="Chromosome"/>
</dbReference>
<proteinExistence type="predicted"/>
<dbReference type="PROSITE" id="PS01078">
    <property type="entry name" value="MOCF_BIOSYNTHESIS_1"/>
    <property type="match status" value="1"/>
</dbReference>
<dbReference type="KEGG" id="csph:CSPHI_04230"/>
<gene>
    <name evidence="4" type="ORF">CSPHI_04230</name>
</gene>
<dbReference type="UniPathway" id="UPA00344"/>
<evidence type="ECO:0000256" key="1">
    <source>
        <dbReference type="ARBA" id="ARBA00005046"/>
    </source>
</evidence>
<dbReference type="GO" id="GO:0006777">
    <property type="term" value="P:Mo-molybdopterin cofactor biosynthetic process"/>
    <property type="evidence" value="ECO:0007669"/>
    <property type="project" value="UniProtKB-KW"/>
</dbReference>
<evidence type="ECO:0000256" key="2">
    <source>
        <dbReference type="ARBA" id="ARBA00023150"/>
    </source>
</evidence>
<dbReference type="SUPFAM" id="SSF53218">
    <property type="entry name" value="Molybdenum cofactor biosynthesis proteins"/>
    <property type="match status" value="1"/>
</dbReference>
<accession>A0A1L7CX15</accession>
<dbReference type="EMBL" id="CP009248">
    <property type="protein sequence ID" value="APT90384.1"/>
    <property type="molecule type" value="Genomic_DNA"/>
</dbReference>
<dbReference type="InterPro" id="IPR008284">
    <property type="entry name" value="MoCF_biosynth_CS"/>
</dbReference>
<dbReference type="Pfam" id="PF00994">
    <property type="entry name" value="MoCF_biosynth"/>
    <property type="match status" value="1"/>
</dbReference>
<dbReference type="InterPro" id="IPR051920">
    <property type="entry name" value="MPT_Adenylyltrnsfr/MoaC-Rel"/>
</dbReference>
<keyword evidence="2" id="KW-0501">Molybdenum cofactor biosynthesis</keyword>
<dbReference type="PANTHER" id="PTHR43764">
    <property type="entry name" value="MOLYBDENUM COFACTOR BIOSYNTHESIS"/>
    <property type="match status" value="1"/>
</dbReference>
<dbReference type="PANTHER" id="PTHR43764:SF1">
    <property type="entry name" value="MOLYBDOPTERIN MOLYBDOTRANSFERASE"/>
    <property type="match status" value="1"/>
</dbReference>
<dbReference type="Gene3D" id="3.40.980.10">
    <property type="entry name" value="MoaB/Mog-like domain"/>
    <property type="match status" value="1"/>
</dbReference>
<evidence type="ECO:0000313" key="5">
    <source>
        <dbReference type="Proteomes" id="UP000185469"/>
    </source>
</evidence>
<dbReference type="InterPro" id="IPR036425">
    <property type="entry name" value="MoaB/Mog-like_dom_sf"/>
</dbReference>
<sequence>MVIVSSTRAAAGDYVDRTGPVLVDWLRSRGIATPDPVVVADADIAATVDRVLGDRGRLPRVVLTTGGTGITDDDRTVEAVEPHLERQLPGVVQAFFAAGLANVPTAVLSRAVAGTVGRSFVMTLPGSRGAVADGIAVLDPVLGHILTMLERNER</sequence>
<protein>
    <submittedName>
        <fullName evidence="4">Molybdopterin biosynthesis protein</fullName>
    </submittedName>
</protein>
<dbReference type="AlphaFoldDB" id="A0A1L7CX15"/>
<name>A0A1L7CX15_9CORY</name>
<comment type="pathway">
    <text evidence="1">Cofactor biosynthesis; molybdopterin biosynthesis.</text>
</comment>
<feature type="domain" description="MoaB/Mog" evidence="3">
    <location>
        <begin position="1"/>
        <end position="145"/>
    </location>
</feature>
<evidence type="ECO:0000313" key="4">
    <source>
        <dbReference type="EMBL" id="APT90384.1"/>
    </source>
</evidence>
<keyword evidence="5" id="KW-1185">Reference proteome</keyword>
<dbReference type="SMART" id="SM00852">
    <property type="entry name" value="MoCF_biosynth"/>
    <property type="match status" value="1"/>
</dbReference>